<dbReference type="InterPro" id="IPR036271">
    <property type="entry name" value="Tet_transcr_reg_TetR-rel_C_sf"/>
</dbReference>
<feature type="compositionally biased region" description="Gly residues" evidence="5">
    <location>
        <begin position="29"/>
        <end position="40"/>
    </location>
</feature>
<proteinExistence type="predicted"/>
<feature type="region of interest" description="Disordered" evidence="5">
    <location>
        <begin position="1"/>
        <end position="53"/>
    </location>
</feature>
<keyword evidence="2 4" id="KW-0238">DNA-binding</keyword>
<dbReference type="Proteomes" id="UP000654123">
    <property type="component" value="Unassembled WGS sequence"/>
</dbReference>
<feature type="compositionally biased region" description="Low complexity" evidence="5">
    <location>
        <begin position="11"/>
        <end position="25"/>
    </location>
</feature>
<feature type="DNA-binding region" description="H-T-H motif" evidence="4">
    <location>
        <begin position="76"/>
        <end position="95"/>
    </location>
</feature>
<sequence length="236" mass="24601">MPPQTPDRPAPDVAPGTAPGTAPDAAHGDGSGGPGGGTGGRAAARRGRPRSEAAERAVLDAVVRLLEEGVPPAALSVERIARTAGVGKATVYRRWSGKEELLVDLLRSAGPARPEPPGTSVRDDLIALLEAVRLRGTARRSSAALHALFAQLHGYPKLREAYRRTVVEPHRRATLDVLRRGVATGEIRPDADVELLVDLLVGPLVLRAAMAPGADLDEDLPALVVDTVLAGAAVRP</sequence>
<gene>
    <name evidence="7" type="ORF">GCM10010249_38890</name>
</gene>
<name>A0A918B240_9ACTN</name>
<evidence type="ECO:0000256" key="1">
    <source>
        <dbReference type="ARBA" id="ARBA00023015"/>
    </source>
</evidence>
<reference evidence="7" key="1">
    <citation type="journal article" date="2014" name="Int. J. Syst. Evol. Microbiol.">
        <title>Complete genome sequence of Corynebacterium casei LMG S-19264T (=DSM 44701T), isolated from a smear-ripened cheese.</title>
        <authorList>
            <consortium name="US DOE Joint Genome Institute (JGI-PGF)"/>
            <person name="Walter F."/>
            <person name="Albersmeier A."/>
            <person name="Kalinowski J."/>
            <person name="Ruckert C."/>
        </authorList>
    </citation>
    <scope>NUCLEOTIDE SEQUENCE</scope>
    <source>
        <strain evidence="7">JCM 4335</strain>
    </source>
</reference>
<dbReference type="PROSITE" id="PS50977">
    <property type="entry name" value="HTH_TETR_2"/>
    <property type="match status" value="1"/>
</dbReference>
<dbReference type="GO" id="GO:0003700">
    <property type="term" value="F:DNA-binding transcription factor activity"/>
    <property type="evidence" value="ECO:0007669"/>
    <property type="project" value="TreeGrafter"/>
</dbReference>
<dbReference type="SUPFAM" id="SSF48498">
    <property type="entry name" value="Tetracyclin repressor-like, C-terminal domain"/>
    <property type="match status" value="1"/>
</dbReference>
<dbReference type="RefSeq" id="WP_189535602.1">
    <property type="nucleotide sequence ID" value="NZ_BMSV01000007.1"/>
</dbReference>
<dbReference type="AlphaFoldDB" id="A0A918B240"/>
<keyword evidence="3" id="KW-0804">Transcription</keyword>
<evidence type="ECO:0000256" key="2">
    <source>
        <dbReference type="ARBA" id="ARBA00023125"/>
    </source>
</evidence>
<feature type="domain" description="HTH tetR-type" evidence="6">
    <location>
        <begin position="52"/>
        <end position="113"/>
    </location>
</feature>
<dbReference type="InterPro" id="IPR050109">
    <property type="entry name" value="HTH-type_TetR-like_transc_reg"/>
</dbReference>
<evidence type="ECO:0000256" key="5">
    <source>
        <dbReference type="SAM" id="MobiDB-lite"/>
    </source>
</evidence>
<dbReference type="InterPro" id="IPR009057">
    <property type="entry name" value="Homeodomain-like_sf"/>
</dbReference>
<reference evidence="7" key="2">
    <citation type="submission" date="2020-09" db="EMBL/GenBank/DDBJ databases">
        <authorList>
            <person name="Sun Q."/>
            <person name="Ohkuma M."/>
        </authorList>
    </citation>
    <scope>NUCLEOTIDE SEQUENCE</scope>
    <source>
        <strain evidence="7">JCM 4335</strain>
    </source>
</reference>
<dbReference type="Pfam" id="PF16859">
    <property type="entry name" value="TetR_C_11"/>
    <property type="match status" value="1"/>
</dbReference>
<keyword evidence="1" id="KW-0805">Transcription regulation</keyword>
<dbReference type="PANTHER" id="PTHR30055">
    <property type="entry name" value="HTH-TYPE TRANSCRIPTIONAL REGULATOR RUTR"/>
    <property type="match status" value="1"/>
</dbReference>
<evidence type="ECO:0000313" key="7">
    <source>
        <dbReference type="EMBL" id="GGQ16407.1"/>
    </source>
</evidence>
<dbReference type="InterPro" id="IPR001647">
    <property type="entry name" value="HTH_TetR"/>
</dbReference>
<accession>A0A918B240</accession>
<dbReference type="PANTHER" id="PTHR30055:SF148">
    <property type="entry name" value="TETR-FAMILY TRANSCRIPTIONAL REGULATOR"/>
    <property type="match status" value="1"/>
</dbReference>
<dbReference type="Pfam" id="PF00440">
    <property type="entry name" value="TetR_N"/>
    <property type="match status" value="1"/>
</dbReference>
<protein>
    <recommendedName>
        <fullName evidence="6">HTH tetR-type domain-containing protein</fullName>
    </recommendedName>
</protein>
<dbReference type="EMBL" id="BMSV01000007">
    <property type="protein sequence ID" value="GGQ16407.1"/>
    <property type="molecule type" value="Genomic_DNA"/>
</dbReference>
<dbReference type="Gene3D" id="1.10.357.10">
    <property type="entry name" value="Tetracycline Repressor, domain 2"/>
    <property type="match status" value="1"/>
</dbReference>
<keyword evidence="8" id="KW-1185">Reference proteome</keyword>
<dbReference type="SUPFAM" id="SSF46689">
    <property type="entry name" value="Homeodomain-like"/>
    <property type="match status" value="1"/>
</dbReference>
<dbReference type="GO" id="GO:0000976">
    <property type="term" value="F:transcription cis-regulatory region binding"/>
    <property type="evidence" value="ECO:0007669"/>
    <property type="project" value="TreeGrafter"/>
</dbReference>
<evidence type="ECO:0000256" key="3">
    <source>
        <dbReference type="ARBA" id="ARBA00023163"/>
    </source>
</evidence>
<comment type="caution">
    <text evidence="7">The sequence shown here is derived from an EMBL/GenBank/DDBJ whole genome shotgun (WGS) entry which is preliminary data.</text>
</comment>
<evidence type="ECO:0000313" key="8">
    <source>
        <dbReference type="Proteomes" id="UP000654123"/>
    </source>
</evidence>
<dbReference type="Gene3D" id="1.10.10.60">
    <property type="entry name" value="Homeodomain-like"/>
    <property type="match status" value="1"/>
</dbReference>
<organism evidence="7 8">
    <name type="scientific">Streptomyces roseolilacinus</name>
    <dbReference type="NCBI Taxonomy" id="66904"/>
    <lineage>
        <taxon>Bacteria</taxon>
        <taxon>Bacillati</taxon>
        <taxon>Actinomycetota</taxon>
        <taxon>Actinomycetes</taxon>
        <taxon>Kitasatosporales</taxon>
        <taxon>Streptomycetaceae</taxon>
        <taxon>Streptomyces</taxon>
    </lineage>
</organism>
<evidence type="ECO:0000256" key="4">
    <source>
        <dbReference type="PROSITE-ProRule" id="PRU00335"/>
    </source>
</evidence>
<dbReference type="InterPro" id="IPR011075">
    <property type="entry name" value="TetR_C"/>
</dbReference>
<evidence type="ECO:0000259" key="6">
    <source>
        <dbReference type="PROSITE" id="PS50977"/>
    </source>
</evidence>